<gene>
    <name evidence="3" type="ORF">C8A04DRAFT_12987</name>
</gene>
<feature type="transmembrane region" description="Helical" evidence="2">
    <location>
        <begin position="26"/>
        <end position="48"/>
    </location>
</feature>
<feature type="transmembrane region" description="Helical" evidence="2">
    <location>
        <begin position="138"/>
        <end position="162"/>
    </location>
</feature>
<dbReference type="GeneID" id="87814154"/>
<sequence length="328" mass="35297">QQPPFKPPYPPSTATLGGQPTRLPDIPVSAVLLAFFIGSAATHLTIFVRNKRKAANGVPHAGFFFSFLCFIFSMTRIAALSLRIAWTEHPTNANVALAATVMTAAGVLILFIVNLVLTRRVVRGLHPGLGWHRAVTNGFKVLLATVIGMLIMVVICSVHSVFTLDVGARTKERQVTLFASVYLTVMAVTPAVVAPLAYLIPNRGARHPAEGFGKGSMGGKVALLTCASLLLALGAGFRAGTNFAAKPIGQEQWYHSKPAFYCFNFVVEILVVYSYAIFRFDRRFRVPDGSAAPGHYSNGGPEVEEGEEVAHELRNKGTSSGDDSSRVV</sequence>
<feature type="transmembrane region" description="Helical" evidence="2">
    <location>
        <begin position="258"/>
        <end position="278"/>
    </location>
</feature>
<dbReference type="EMBL" id="MU853594">
    <property type="protein sequence ID" value="KAK4142696.1"/>
    <property type="molecule type" value="Genomic_DNA"/>
</dbReference>
<evidence type="ECO:0000256" key="2">
    <source>
        <dbReference type="SAM" id="Phobius"/>
    </source>
</evidence>
<dbReference type="AlphaFoldDB" id="A0AAN6V377"/>
<organism evidence="3 4">
    <name type="scientific">Dichotomopilus funicola</name>
    <dbReference type="NCBI Taxonomy" id="1934379"/>
    <lineage>
        <taxon>Eukaryota</taxon>
        <taxon>Fungi</taxon>
        <taxon>Dikarya</taxon>
        <taxon>Ascomycota</taxon>
        <taxon>Pezizomycotina</taxon>
        <taxon>Sordariomycetes</taxon>
        <taxon>Sordariomycetidae</taxon>
        <taxon>Sordariales</taxon>
        <taxon>Chaetomiaceae</taxon>
        <taxon>Dichotomopilus</taxon>
    </lineage>
</organism>
<dbReference type="InterPro" id="IPR021460">
    <property type="entry name" value="DUF3112"/>
</dbReference>
<feature type="transmembrane region" description="Helical" evidence="2">
    <location>
        <begin position="60"/>
        <end position="84"/>
    </location>
</feature>
<keyword evidence="4" id="KW-1185">Reference proteome</keyword>
<dbReference type="Pfam" id="PF11309">
    <property type="entry name" value="DUF3112"/>
    <property type="match status" value="1"/>
</dbReference>
<proteinExistence type="predicted"/>
<feature type="transmembrane region" description="Helical" evidence="2">
    <location>
        <begin position="174"/>
        <end position="200"/>
    </location>
</feature>
<evidence type="ECO:0008006" key="5">
    <source>
        <dbReference type="Google" id="ProtNLM"/>
    </source>
</evidence>
<protein>
    <recommendedName>
        <fullName evidence="5">Family c-likeg-protein-coupled receptor protein</fullName>
    </recommendedName>
</protein>
<dbReference type="PANTHER" id="PTHR35184:SF1">
    <property type="entry name" value="INTEGRAL MEMBRANE PROTEIN"/>
    <property type="match status" value="1"/>
</dbReference>
<reference evidence="3" key="2">
    <citation type="submission" date="2023-05" db="EMBL/GenBank/DDBJ databases">
        <authorList>
            <consortium name="Lawrence Berkeley National Laboratory"/>
            <person name="Steindorff A."/>
            <person name="Hensen N."/>
            <person name="Bonometti L."/>
            <person name="Westerberg I."/>
            <person name="Brannstrom I.O."/>
            <person name="Guillou S."/>
            <person name="Cros-Aarteil S."/>
            <person name="Calhoun S."/>
            <person name="Haridas S."/>
            <person name="Kuo A."/>
            <person name="Mondo S."/>
            <person name="Pangilinan J."/>
            <person name="Riley R."/>
            <person name="Labutti K."/>
            <person name="Andreopoulos B."/>
            <person name="Lipzen A."/>
            <person name="Chen C."/>
            <person name="Yanf M."/>
            <person name="Daum C."/>
            <person name="Ng V."/>
            <person name="Clum A."/>
            <person name="Ohm R."/>
            <person name="Martin F."/>
            <person name="Silar P."/>
            <person name="Natvig D."/>
            <person name="Lalanne C."/>
            <person name="Gautier V."/>
            <person name="Ament-Velasquez S.L."/>
            <person name="Kruys A."/>
            <person name="Hutchinson M.I."/>
            <person name="Powell A.J."/>
            <person name="Barry K."/>
            <person name="Miller A.N."/>
            <person name="Grigoriev I.V."/>
            <person name="Debuchy R."/>
            <person name="Gladieux P."/>
            <person name="Thoren M.H."/>
            <person name="Johannesson H."/>
        </authorList>
    </citation>
    <scope>NUCLEOTIDE SEQUENCE</scope>
    <source>
        <strain evidence="3">CBS 141.50</strain>
    </source>
</reference>
<dbReference type="RefSeq" id="XP_062636067.1">
    <property type="nucleotide sequence ID" value="XM_062777541.1"/>
</dbReference>
<feature type="transmembrane region" description="Helical" evidence="2">
    <location>
        <begin position="96"/>
        <end position="117"/>
    </location>
</feature>
<keyword evidence="2" id="KW-0472">Membrane</keyword>
<name>A0AAN6V377_9PEZI</name>
<evidence type="ECO:0000313" key="3">
    <source>
        <dbReference type="EMBL" id="KAK4142696.1"/>
    </source>
</evidence>
<dbReference type="PANTHER" id="PTHR35184">
    <property type="entry name" value="YALI0C10208P"/>
    <property type="match status" value="1"/>
</dbReference>
<evidence type="ECO:0000256" key="1">
    <source>
        <dbReference type="SAM" id="MobiDB-lite"/>
    </source>
</evidence>
<feature type="region of interest" description="Disordered" evidence="1">
    <location>
        <begin position="291"/>
        <end position="328"/>
    </location>
</feature>
<keyword evidence="2" id="KW-0812">Transmembrane</keyword>
<reference evidence="3" key="1">
    <citation type="journal article" date="2023" name="Mol. Phylogenet. Evol.">
        <title>Genome-scale phylogeny and comparative genomics of the fungal order Sordariales.</title>
        <authorList>
            <person name="Hensen N."/>
            <person name="Bonometti L."/>
            <person name="Westerberg I."/>
            <person name="Brannstrom I.O."/>
            <person name="Guillou S."/>
            <person name="Cros-Aarteil S."/>
            <person name="Calhoun S."/>
            <person name="Haridas S."/>
            <person name="Kuo A."/>
            <person name="Mondo S."/>
            <person name="Pangilinan J."/>
            <person name="Riley R."/>
            <person name="LaButti K."/>
            <person name="Andreopoulos B."/>
            <person name="Lipzen A."/>
            <person name="Chen C."/>
            <person name="Yan M."/>
            <person name="Daum C."/>
            <person name="Ng V."/>
            <person name="Clum A."/>
            <person name="Steindorff A."/>
            <person name="Ohm R.A."/>
            <person name="Martin F."/>
            <person name="Silar P."/>
            <person name="Natvig D.O."/>
            <person name="Lalanne C."/>
            <person name="Gautier V."/>
            <person name="Ament-Velasquez S.L."/>
            <person name="Kruys A."/>
            <person name="Hutchinson M.I."/>
            <person name="Powell A.J."/>
            <person name="Barry K."/>
            <person name="Miller A.N."/>
            <person name="Grigoriev I.V."/>
            <person name="Debuchy R."/>
            <person name="Gladieux P."/>
            <person name="Hiltunen Thoren M."/>
            <person name="Johannesson H."/>
        </authorList>
    </citation>
    <scope>NUCLEOTIDE SEQUENCE</scope>
    <source>
        <strain evidence="3">CBS 141.50</strain>
    </source>
</reference>
<accession>A0AAN6V377</accession>
<keyword evidence="2" id="KW-1133">Transmembrane helix</keyword>
<comment type="caution">
    <text evidence="3">The sequence shown here is derived from an EMBL/GenBank/DDBJ whole genome shotgun (WGS) entry which is preliminary data.</text>
</comment>
<evidence type="ECO:0000313" key="4">
    <source>
        <dbReference type="Proteomes" id="UP001302676"/>
    </source>
</evidence>
<feature type="transmembrane region" description="Helical" evidence="2">
    <location>
        <begin position="221"/>
        <end position="238"/>
    </location>
</feature>
<feature type="non-terminal residue" evidence="3">
    <location>
        <position position="1"/>
    </location>
</feature>
<dbReference type="Proteomes" id="UP001302676">
    <property type="component" value="Unassembled WGS sequence"/>
</dbReference>